<proteinExistence type="predicted"/>
<protein>
    <submittedName>
        <fullName evidence="1">Uncharacterized protein</fullName>
    </submittedName>
</protein>
<organism evidence="1 2">
    <name type="scientific">Hydnum rufescens UP504</name>
    <dbReference type="NCBI Taxonomy" id="1448309"/>
    <lineage>
        <taxon>Eukaryota</taxon>
        <taxon>Fungi</taxon>
        <taxon>Dikarya</taxon>
        <taxon>Basidiomycota</taxon>
        <taxon>Agaricomycotina</taxon>
        <taxon>Agaricomycetes</taxon>
        <taxon>Cantharellales</taxon>
        <taxon>Hydnaceae</taxon>
        <taxon>Hydnum</taxon>
    </lineage>
</organism>
<evidence type="ECO:0000313" key="1">
    <source>
        <dbReference type="EMBL" id="KAF9512493.1"/>
    </source>
</evidence>
<reference evidence="1" key="1">
    <citation type="journal article" date="2020" name="Nat. Commun.">
        <title>Large-scale genome sequencing of mycorrhizal fungi provides insights into the early evolution of symbiotic traits.</title>
        <authorList>
            <person name="Miyauchi S."/>
            <person name="Kiss E."/>
            <person name="Kuo A."/>
            <person name="Drula E."/>
            <person name="Kohler A."/>
            <person name="Sanchez-Garcia M."/>
            <person name="Morin E."/>
            <person name="Andreopoulos B."/>
            <person name="Barry K.W."/>
            <person name="Bonito G."/>
            <person name="Buee M."/>
            <person name="Carver A."/>
            <person name="Chen C."/>
            <person name="Cichocki N."/>
            <person name="Clum A."/>
            <person name="Culley D."/>
            <person name="Crous P.W."/>
            <person name="Fauchery L."/>
            <person name="Girlanda M."/>
            <person name="Hayes R.D."/>
            <person name="Keri Z."/>
            <person name="LaButti K."/>
            <person name="Lipzen A."/>
            <person name="Lombard V."/>
            <person name="Magnuson J."/>
            <person name="Maillard F."/>
            <person name="Murat C."/>
            <person name="Nolan M."/>
            <person name="Ohm R.A."/>
            <person name="Pangilinan J."/>
            <person name="Pereira M.F."/>
            <person name="Perotto S."/>
            <person name="Peter M."/>
            <person name="Pfister S."/>
            <person name="Riley R."/>
            <person name="Sitrit Y."/>
            <person name="Stielow J.B."/>
            <person name="Szollosi G."/>
            <person name="Zifcakova L."/>
            <person name="Stursova M."/>
            <person name="Spatafora J.W."/>
            <person name="Tedersoo L."/>
            <person name="Vaario L.M."/>
            <person name="Yamada A."/>
            <person name="Yan M."/>
            <person name="Wang P."/>
            <person name="Xu J."/>
            <person name="Bruns T."/>
            <person name="Baldrian P."/>
            <person name="Vilgalys R."/>
            <person name="Dunand C."/>
            <person name="Henrissat B."/>
            <person name="Grigoriev I.V."/>
            <person name="Hibbett D."/>
            <person name="Nagy L.G."/>
            <person name="Martin F.M."/>
        </authorList>
    </citation>
    <scope>NUCLEOTIDE SEQUENCE</scope>
    <source>
        <strain evidence="1">UP504</strain>
    </source>
</reference>
<accession>A0A9P6AV05</accession>
<dbReference type="AlphaFoldDB" id="A0A9P6AV05"/>
<sequence length="203" mass="22316">MRDINKIPPPSNVAGIQKLQNYGESSSIVKTFGAEQHPTIPSHRAQTFLALGNSRESPHKGALIHAFILHPPLFLLITCLAEVGYDPSFRTGVYVFGPVGAGTGTGLARTQIMSLFVIGGVARAPLTYVHMLPMEFSVRSADKSEAPKAPTEDCQRHRRIFGGAEGYLEVAADLENWPKWPKIGRNWDLEILRQQWTIQASLG</sequence>
<gene>
    <name evidence="1" type="ORF">BS47DRAFT_1382896</name>
</gene>
<evidence type="ECO:0000313" key="2">
    <source>
        <dbReference type="Proteomes" id="UP000886523"/>
    </source>
</evidence>
<name>A0A9P6AV05_9AGAM</name>
<comment type="caution">
    <text evidence="1">The sequence shown here is derived from an EMBL/GenBank/DDBJ whole genome shotgun (WGS) entry which is preliminary data.</text>
</comment>
<dbReference type="EMBL" id="MU128985">
    <property type="protein sequence ID" value="KAF9512493.1"/>
    <property type="molecule type" value="Genomic_DNA"/>
</dbReference>
<dbReference type="Proteomes" id="UP000886523">
    <property type="component" value="Unassembled WGS sequence"/>
</dbReference>
<keyword evidence="2" id="KW-1185">Reference proteome</keyword>